<dbReference type="EMBL" id="LGRX02035483">
    <property type="protein sequence ID" value="KAK3234593.1"/>
    <property type="molecule type" value="Genomic_DNA"/>
</dbReference>
<sequence length="337" mass="38522">MSARGPQNVGRMQFEDEEMLVTKPMLSDALISVADPDEEPISNEVESINSLAGLNTRAQVLVKFDHGNKIVISSDEWHELVVQRLEQSAHASKYRDFHSVRLDFSKAVVKEVVLSYVLEDGSATSALRNFLLSIETSDKVYLTHGCGCFCVSDKCQREFHSSQAFPIMNGIQNNDCVIFKNNERTTEHNKQIADANLNYLAEYNRDTKKGYVYTWSMPGDEDRAVIPRQSEQTLELIVNALAENSPFDFGEVQKAEFRDWLNNPNYDGDNMTKWLPRKLMDQIRKLYYQMQCKYVYTHNMSAVTIKLDPIDKHSVNNTTVGIVSLCFDFFVPTMQDI</sequence>
<accession>A0AAE0EN25</accession>
<comment type="caution">
    <text evidence="1">The sequence shown here is derived from an EMBL/GenBank/DDBJ whole genome shotgun (WGS) entry which is preliminary data.</text>
</comment>
<proteinExistence type="predicted"/>
<evidence type="ECO:0000313" key="1">
    <source>
        <dbReference type="EMBL" id="KAK3234593.1"/>
    </source>
</evidence>
<gene>
    <name evidence="1" type="ORF">CYMTET_55144</name>
</gene>
<organism evidence="1 2">
    <name type="scientific">Cymbomonas tetramitiformis</name>
    <dbReference type="NCBI Taxonomy" id="36881"/>
    <lineage>
        <taxon>Eukaryota</taxon>
        <taxon>Viridiplantae</taxon>
        <taxon>Chlorophyta</taxon>
        <taxon>Pyramimonadophyceae</taxon>
        <taxon>Pyramimonadales</taxon>
        <taxon>Pyramimonadaceae</taxon>
        <taxon>Cymbomonas</taxon>
    </lineage>
</organism>
<reference evidence="1 2" key="1">
    <citation type="journal article" date="2015" name="Genome Biol. Evol.">
        <title>Comparative Genomics of a Bacterivorous Green Alga Reveals Evolutionary Causalities and Consequences of Phago-Mixotrophic Mode of Nutrition.</title>
        <authorList>
            <person name="Burns J.A."/>
            <person name="Paasch A."/>
            <person name="Narechania A."/>
            <person name="Kim E."/>
        </authorList>
    </citation>
    <scope>NUCLEOTIDE SEQUENCE [LARGE SCALE GENOMIC DNA]</scope>
    <source>
        <strain evidence="1 2">PLY_AMNH</strain>
    </source>
</reference>
<keyword evidence="2" id="KW-1185">Reference proteome</keyword>
<evidence type="ECO:0000313" key="2">
    <source>
        <dbReference type="Proteomes" id="UP001190700"/>
    </source>
</evidence>
<dbReference type="Proteomes" id="UP001190700">
    <property type="component" value="Unassembled WGS sequence"/>
</dbReference>
<name>A0AAE0EN25_9CHLO</name>
<protein>
    <submittedName>
        <fullName evidence="1">Uncharacterized protein</fullName>
    </submittedName>
</protein>
<dbReference type="AlphaFoldDB" id="A0AAE0EN25"/>